<protein>
    <recommendedName>
        <fullName evidence="3">N-acetyltransferase domain-containing protein</fullName>
    </recommendedName>
</protein>
<name>A0A371BID5_9SPHN</name>
<organism evidence="1 2">
    <name type="scientific">Sphingorhabdus pulchriflava</name>
    <dbReference type="NCBI Taxonomy" id="2292257"/>
    <lineage>
        <taxon>Bacteria</taxon>
        <taxon>Pseudomonadati</taxon>
        <taxon>Pseudomonadota</taxon>
        <taxon>Alphaproteobacteria</taxon>
        <taxon>Sphingomonadales</taxon>
        <taxon>Sphingomonadaceae</taxon>
        <taxon>Sphingorhabdus</taxon>
    </lineage>
</organism>
<evidence type="ECO:0000313" key="1">
    <source>
        <dbReference type="EMBL" id="RDV07308.1"/>
    </source>
</evidence>
<dbReference type="OrthoDB" id="7595783at2"/>
<accession>A0A371BID5</accession>
<sequence length="224" mass="24979">MPDYTAIKLLGIAGVLSYATARLATKAGVIGYSRYTLVAVPVSGMPKMPRGYRVEPISPEALAKFTIDANVEEQARRFAQGLTCLAAYNARDEFVGVTWVGTGPFDESMVHLRFVVPETAIWDTGLWIHPDHRLGRAFAALWAGTAEWMHAKGRVWSMSWIADYNLPSLLSHRRMRSATVGHITTVRFFRWQYMAEGIPKFVRIDRGAPAEMHMPLPESSLALA</sequence>
<dbReference type="EMBL" id="QRGP01000001">
    <property type="protein sequence ID" value="RDV07308.1"/>
    <property type="molecule type" value="Genomic_DNA"/>
</dbReference>
<gene>
    <name evidence="1" type="ORF">DXH95_08075</name>
</gene>
<proteinExistence type="predicted"/>
<keyword evidence="2" id="KW-1185">Reference proteome</keyword>
<evidence type="ECO:0008006" key="3">
    <source>
        <dbReference type="Google" id="ProtNLM"/>
    </source>
</evidence>
<reference evidence="2" key="1">
    <citation type="submission" date="2018-08" db="EMBL/GenBank/DDBJ databases">
        <authorList>
            <person name="Kim S.-J."/>
            <person name="Jung G.-Y."/>
        </authorList>
    </citation>
    <scope>NUCLEOTIDE SEQUENCE [LARGE SCALE GENOMIC DNA]</scope>
    <source>
        <strain evidence="2">GY_G</strain>
    </source>
</reference>
<dbReference type="AlphaFoldDB" id="A0A371BID5"/>
<dbReference type="Proteomes" id="UP000263833">
    <property type="component" value="Unassembled WGS sequence"/>
</dbReference>
<evidence type="ECO:0000313" key="2">
    <source>
        <dbReference type="Proteomes" id="UP000263833"/>
    </source>
</evidence>
<comment type="caution">
    <text evidence="1">The sequence shown here is derived from an EMBL/GenBank/DDBJ whole genome shotgun (WGS) entry which is preliminary data.</text>
</comment>
<dbReference type="RefSeq" id="WP_115548853.1">
    <property type="nucleotide sequence ID" value="NZ_QRGP01000001.1"/>
</dbReference>